<organism evidence="2 3">
    <name type="scientific">Pleurodeles waltl</name>
    <name type="common">Iberian ribbed newt</name>
    <dbReference type="NCBI Taxonomy" id="8319"/>
    <lineage>
        <taxon>Eukaryota</taxon>
        <taxon>Metazoa</taxon>
        <taxon>Chordata</taxon>
        <taxon>Craniata</taxon>
        <taxon>Vertebrata</taxon>
        <taxon>Euteleostomi</taxon>
        <taxon>Amphibia</taxon>
        <taxon>Batrachia</taxon>
        <taxon>Caudata</taxon>
        <taxon>Salamandroidea</taxon>
        <taxon>Salamandridae</taxon>
        <taxon>Pleurodelinae</taxon>
        <taxon>Pleurodeles</taxon>
    </lineage>
</organism>
<evidence type="ECO:0000256" key="1">
    <source>
        <dbReference type="SAM" id="MobiDB-lite"/>
    </source>
</evidence>
<feature type="region of interest" description="Disordered" evidence="1">
    <location>
        <begin position="38"/>
        <end position="75"/>
    </location>
</feature>
<dbReference type="AlphaFoldDB" id="A0AAV7QTK9"/>
<proteinExistence type="predicted"/>
<dbReference type="EMBL" id="JANPWB010000010">
    <property type="protein sequence ID" value="KAJ1142772.1"/>
    <property type="molecule type" value="Genomic_DNA"/>
</dbReference>
<name>A0AAV7QTK9_PLEWA</name>
<evidence type="ECO:0000313" key="2">
    <source>
        <dbReference type="EMBL" id="KAJ1142772.1"/>
    </source>
</evidence>
<comment type="caution">
    <text evidence="2">The sequence shown here is derived from an EMBL/GenBank/DDBJ whole genome shotgun (WGS) entry which is preliminary data.</text>
</comment>
<sequence>MGRAPGYRSMGGVVADKIPHHPCWAADPVDDQQMHKWRERRNDKAKRRQRAKVSDLTIGDLLTGVPGPSSTDKAP</sequence>
<reference evidence="2" key="1">
    <citation type="journal article" date="2022" name="bioRxiv">
        <title>Sequencing and chromosome-scale assembly of the giantPleurodeles waltlgenome.</title>
        <authorList>
            <person name="Brown T."/>
            <person name="Elewa A."/>
            <person name="Iarovenko S."/>
            <person name="Subramanian E."/>
            <person name="Araus A.J."/>
            <person name="Petzold A."/>
            <person name="Susuki M."/>
            <person name="Suzuki K.-i.T."/>
            <person name="Hayashi T."/>
            <person name="Toyoda A."/>
            <person name="Oliveira C."/>
            <person name="Osipova E."/>
            <person name="Leigh N.D."/>
            <person name="Simon A."/>
            <person name="Yun M.H."/>
        </authorList>
    </citation>
    <scope>NUCLEOTIDE SEQUENCE</scope>
    <source>
        <strain evidence="2">20211129_DDA</strain>
        <tissue evidence="2">Liver</tissue>
    </source>
</reference>
<protein>
    <submittedName>
        <fullName evidence="2">Uncharacterized protein</fullName>
    </submittedName>
</protein>
<accession>A0AAV7QTK9</accession>
<keyword evidence="3" id="KW-1185">Reference proteome</keyword>
<evidence type="ECO:0000313" key="3">
    <source>
        <dbReference type="Proteomes" id="UP001066276"/>
    </source>
</evidence>
<dbReference type="Proteomes" id="UP001066276">
    <property type="component" value="Chromosome 6"/>
</dbReference>
<gene>
    <name evidence="2" type="ORF">NDU88_009085</name>
</gene>